<proteinExistence type="predicted"/>
<accession>A0A0E9S9G5</accession>
<protein>
    <submittedName>
        <fullName evidence="1">Uncharacterized protein</fullName>
    </submittedName>
</protein>
<organism evidence="1">
    <name type="scientific">Anguilla anguilla</name>
    <name type="common">European freshwater eel</name>
    <name type="synonym">Muraena anguilla</name>
    <dbReference type="NCBI Taxonomy" id="7936"/>
    <lineage>
        <taxon>Eukaryota</taxon>
        <taxon>Metazoa</taxon>
        <taxon>Chordata</taxon>
        <taxon>Craniata</taxon>
        <taxon>Vertebrata</taxon>
        <taxon>Euteleostomi</taxon>
        <taxon>Actinopterygii</taxon>
        <taxon>Neopterygii</taxon>
        <taxon>Teleostei</taxon>
        <taxon>Anguilliformes</taxon>
        <taxon>Anguillidae</taxon>
        <taxon>Anguilla</taxon>
    </lineage>
</organism>
<evidence type="ECO:0000313" key="1">
    <source>
        <dbReference type="EMBL" id="JAH38049.1"/>
    </source>
</evidence>
<dbReference type="EMBL" id="GBXM01070528">
    <property type="protein sequence ID" value="JAH38049.1"/>
    <property type="molecule type" value="Transcribed_RNA"/>
</dbReference>
<reference evidence="1" key="1">
    <citation type="submission" date="2014-11" db="EMBL/GenBank/DDBJ databases">
        <authorList>
            <person name="Amaro Gonzalez C."/>
        </authorList>
    </citation>
    <scope>NUCLEOTIDE SEQUENCE</scope>
</reference>
<reference evidence="1" key="2">
    <citation type="journal article" date="2015" name="Fish Shellfish Immunol.">
        <title>Early steps in the European eel (Anguilla anguilla)-Vibrio vulnificus interaction in the gills: Role of the RtxA13 toxin.</title>
        <authorList>
            <person name="Callol A."/>
            <person name="Pajuelo D."/>
            <person name="Ebbesson L."/>
            <person name="Teles M."/>
            <person name="MacKenzie S."/>
            <person name="Amaro C."/>
        </authorList>
    </citation>
    <scope>NUCLEOTIDE SEQUENCE</scope>
</reference>
<dbReference type="AlphaFoldDB" id="A0A0E9S9G5"/>
<sequence>MLYSFLSMSTIMSHLLLLAPSHWCYRGYYSIICCIYHLKLLRMKLMIVVYGSCCLARFE</sequence>
<name>A0A0E9S9G5_ANGAN</name>